<dbReference type="InterPro" id="IPR033375">
    <property type="entry name" value="Cggbp1"/>
</dbReference>
<protein>
    <submittedName>
        <fullName evidence="1">BED-type domain-containing protein</fullName>
    </submittedName>
</protein>
<comment type="caution">
    <text evidence="1">The sequence shown here is derived from an EMBL/GenBank/DDBJ whole genome shotgun (WGS) entry which is preliminary data.</text>
</comment>
<dbReference type="GO" id="GO:0005634">
    <property type="term" value="C:nucleus"/>
    <property type="evidence" value="ECO:0007669"/>
    <property type="project" value="InterPro"/>
</dbReference>
<evidence type="ECO:0000313" key="2">
    <source>
        <dbReference type="Proteomes" id="UP000478052"/>
    </source>
</evidence>
<organism evidence="1 2">
    <name type="scientific">Aphis craccivora</name>
    <name type="common">Cowpea aphid</name>
    <dbReference type="NCBI Taxonomy" id="307492"/>
    <lineage>
        <taxon>Eukaryota</taxon>
        <taxon>Metazoa</taxon>
        <taxon>Ecdysozoa</taxon>
        <taxon>Arthropoda</taxon>
        <taxon>Hexapoda</taxon>
        <taxon>Insecta</taxon>
        <taxon>Pterygota</taxon>
        <taxon>Neoptera</taxon>
        <taxon>Paraneoptera</taxon>
        <taxon>Hemiptera</taxon>
        <taxon>Sternorrhyncha</taxon>
        <taxon>Aphidomorpha</taxon>
        <taxon>Aphidoidea</taxon>
        <taxon>Aphididae</taxon>
        <taxon>Aphidini</taxon>
        <taxon>Aphis</taxon>
        <taxon>Aphis</taxon>
    </lineage>
</organism>
<sequence length="258" mass="29841">MPKDKTSKYSRLRHFVSEFGDEVFSIDASILFCKLCECKFNVTQHLKTDKHLKAIKREQNKIEKKQQLLTNIPRKCTFNIDLCKTLISANIPLNKLSNYTKNHIPDESTLRKLYVNDIYIYNETIEKIRSQVANNRIWMSIDETTDVEGRKVFDKSMSKLWPNGIQHDSVLLFLSDAAPYMKKGGKSLKVFYSKMFHVACAAHGLHRIAEQVLDHFSNVDKKAPTRVEIFKIEAPGICLPPDPIITRWGSWINAAIYY</sequence>
<dbReference type="PANTHER" id="PTHR32344">
    <property type="entry name" value="U1-TYPE DOMAIN-CONTAINING PROTEIN"/>
    <property type="match status" value="1"/>
</dbReference>
<dbReference type="GO" id="GO:0006357">
    <property type="term" value="P:regulation of transcription by RNA polymerase II"/>
    <property type="evidence" value="ECO:0007669"/>
    <property type="project" value="InterPro"/>
</dbReference>
<reference evidence="1 2" key="1">
    <citation type="submission" date="2019-08" db="EMBL/GenBank/DDBJ databases">
        <title>Whole genome of Aphis craccivora.</title>
        <authorList>
            <person name="Voronova N.V."/>
            <person name="Shulinski R.S."/>
            <person name="Bandarenka Y.V."/>
            <person name="Zhorov D.G."/>
            <person name="Warner D."/>
        </authorList>
    </citation>
    <scope>NUCLEOTIDE SEQUENCE [LARGE SCALE GENOMIC DNA]</scope>
    <source>
        <strain evidence="1">180601</strain>
        <tissue evidence="1">Whole Body</tissue>
    </source>
</reference>
<name>A0A6G0VI35_APHCR</name>
<dbReference type="Proteomes" id="UP000478052">
    <property type="component" value="Unassembled WGS sequence"/>
</dbReference>
<dbReference type="OrthoDB" id="6589214at2759"/>
<dbReference type="AlphaFoldDB" id="A0A6G0VI35"/>
<evidence type="ECO:0000313" key="1">
    <source>
        <dbReference type="EMBL" id="KAF0687787.1"/>
    </source>
</evidence>
<accession>A0A6G0VI35</accession>
<dbReference type="EMBL" id="VUJU01016743">
    <property type="protein sequence ID" value="KAF0687787.1"/>
    <property type="molecule type" value="Genomic_DNA"/>
</dbReference>
<keyword evidence="2" id="KW-1185">Reference proteome</keyword>
<dbReference type="GO" id="GO:0003690">
    <property type="term" value="F:double-stranded DNA binding"/>
    <property type="evidence" value="ECO:0007669"/>
    <property type="project" value="InterPro"/>
</dbReference>
<proteinExistence type="predicted"/>
<dbReference type="PANTHER" id="PTHR32344:SF1">
    <property type="entry name" value="U1-TYPE DOMAIN-CONTAINING PROTEIN"/>
    <property type="match status" value="1"/>
</dbReference>
<feature type="non-terminal residue" evidence="1">
    <location>
        <position position="258"/>
    </location>
</feature>
<gene>
    <name evidence="1" type="ORF">FWK35_00032276</name>
</gene>